<feature type="coiled-coil region" evidence="1">
    <location>
        <begin position="3"/>
        <end position="37"/>
    </location>
</feature>
<gene>
    <name evidence="2" type="ORF">Hyperionvirus6_50</name>
</gene>
<evidence type="ECO:0000313" key="2">
    <source>
        <dbReference type="EMBL" id="AYV83369.1"/>
    </source>
</evidence>
<dbReference type="EMBL" id="MK072388">
    <property type="protein sequence ID" value="AYV83369.1"/>
    <property type="molecule type" value="Genomic_DNA"/>
</dbReference>
<name>A0A3G5ADC8_9VIRU</name>
<evidence type="ECO:0000256" key="1">
    <source>
        <dbReference type="SAM" id="Coils"/>
    </source>
</evidence>
<organism evidence="2">
    <name type="scientific">Hyperionvirus sp</name>
    <dbReference type="NCBI Taxonomy" id="2487770"/>
    <lineage>
        <taxon>Viruses</taxon>
        <taxon>Varidnaviria</taxon>
        <taxon>Bamfordvirae</taxon>
        <taxon>Nucleocytoviricota</taxon>
        <taxon>Megaviricetes</taxon>
        <taxon>Imitervirales</taxon>
        <taxon>Mimiviridae</taxon>
        <taxon>Klosneuvirinae</taxon>
    </lineage>
</organism>
<keyword evidence="1" id="KW-0175">Coiled coil</keyword>
<accession>A0A3G5ADC8</accession>
<sequence length="94" mass="10655">MASESTEEKLRDERLRANAAEARVAVLLREKDKVEFELSLVKKGFADEMEVLRAEALYLKAQAKKFSDSYSHAMDLVQVQTIKVADLERQLAPS</sequence>
<proteinExistence type="predicted"/>
<protein>
    <submittedName>
        <fullName evidence="2">Uncharacterized protein</fullName>
    </submittedName>
</protein>
<reference evidence="2" key="1">
    <citation type="submission" date="2018-10" db="EMBL/GenBank/DDBJ databases">
        <title>Hidden diversity of soil giant viruses.</title>
        <authorList>
            <person name="Schulz F."/>
            <person name="Alteio L."/>
            <person name="Goudeau D."/>
            <person name="Ryan E.M."/>
            <person name="Malmstrom R.R."/>
            <person name="Blanchard J."/>
            <person name="Woyke T."/>
        </authorList>
    </citation>
    <scope>NUCLEOTIDE SEQUENCE</scope>
    <source>
        <strain evidence="2">HYV1</strain>
    </source>
</reference>